<evidence type="ECO:0000313" key="1">
    <source>
        <dbReference type="EMBL" id="KAJ3520424.1"/>
    </source>
</evidence>
<name>A0ACC1RJE4_9APHY</name>
<reference evidence="1" key="1">
    <citation type="submission" date="2022-07" db="EMBL/GenBank/DDBJ databases">
        <title>Genome Sequence of Phlebia brevispora.</title>
        <authorList>
            <person name="Buettner E."/>
        </authorList>
    </citation>
    <scope>NUCLEOTIDE SEQUENCE</scope>
    <source>
        <strain evidence="1">MPL23</strain>
    </source>
</reference>
<organism evidence="1 2">
    <name type="scientific">Phlebia brevispora</name>
    <dbReference type="NCBI Taxonomy" id="194682"/>
    <lineage>
        <taxon>Eukaryota</taxon>
        <taxon>Fungi</taxon>
        <taxon>Dikarya</taxon>
        <taxon>Basidiomycota</taxon>
        <taxon>Agaricomycotina</taxon>
        <taxon>Agaricomycetes</taxon>
        <taxon>Polyporales</taxon>
        <taxon>Meruliaceae</taxon>
        <taxon>Phlebia</taxon>
    </lineage>
</organism>
<sequence>MSAAPQATSSSSPQAHICIPQSAPAGSLSITQPPQTATSYFKIAPGNVITFGWNFTDVLSTNSHLTLSAICDNGNTYPVGPTDGIIPGTATSVTWDLYSYQQANPNAPLAQQTYTLHIWGDRGPGAAMQPGLLSENDQLTFALYSPAAYTPLASWTCSGCNVSGSWASYVAHPAFVSLVVTIVVMILSGYSVLRQVTH</sequence>
<proteinExistence type="predicted"/>
<dbReference type="Proteomes" id="UP001148662">
    <property type="component" value="Unassembled WGS sequence"/>
</dbReference>
<dbReference type="EMBL" id="JANHOG010002740">
    <property type="protein sequence ID" value="KAJ3520424.1"/>
    <property type="molecule type" value="Genomic_DNA"/>
</dbReference>
<evidence type="ECO:0000313" key="2">
    <source>
        <dbReference type="Proteomes" id="UP001148662"/>
    </source>
</evidence>
<accession>A0ACC1RJE4</accession>
<protein>
    <submittedName>
        <fullName evidence="1">Uncharacterized protein</fullName>
    </submittedName>
</protein>
<gene>
    <name evidence="1" type="ORF">NM688_g9162</name>
</gene>
<comment type="caution">
    <text evidence="1">The sequence shown here is derived from an EMBL/GenBank/DDBJ whole genome shotgun (WGS) entry which is preliminary data.</text>
</comment>
<keyword evidence="2" id="KW-1185">Reference proteome</keyword>